<dbReference type="Gene3D" id="3.40.50.2300">
    <property type="match status" value="1"/>
</dbReference>
<feature type="domain" description="Response regulatory" evidence="3">
    <location>
        <begin position="6"/>
        <end position="121"/>
    </location>
</feature>
<accession>A0A2M7ANX3</accession>
<proteinExistence type="predicted"/>
<name>A0A2M7ANX3_UNCKA</name>
<evidence type="ECO:0000313" key="4">
    <source>
        <dbReference type="EMBL" id="PIU69058.1"/>
    </source>
</evidence>
<dbReference type="SUPFAM" id="SSF52172">
    <property type="entry name" value="CheY-like"/>
    <property type="match status" value="1"/>
</dbReference>
<sequence>MSTMKKILIVEDDQFILDLYKRQLENAGYEILTAENGEKALQELDKSVNLILLDILLPKKGGLEILKDIKSNESVKNIPVILLTNLGQESIIKQAFELGASGYLIKSSITPSDVVHQVKEFLNND</sequence>
<keyword evidence="1 2" id="KW-0597">Phosphoprotein</keyword>
<dbReference type="AlphaFoldDB" id="A0A2M7ANX3"/>
<evidence type="ECO:0000313" key="5">
    <source>
        <dbReference type="Proteomes" id="UP000229916"/>
    </source>
</evidence>
<gene>
    <name evidence="4" type="ORF">COS81_01740</name>
</gene>
<dbReference type="SMART" id="SM00448">
    <property type="entry name" value="REC"/>
    <property type="match status" value="1"/>
</dbReference>
<comment type="caution">
    <text evidence="4">The sequence shown here is derived from an EMBL/GenBank/DDBJ whole genome shotgun (WGS) entry which is preliminary data.</text>
</comment>
<evidence type="ECO:0000256" key="2">
    <source>
        <dbReference type="PROSITE-ProRule" id="PRU00169"/>
    </source>
</evidence>
<dbReference type="InterPro" id="IPR050595">
    <property type="entry name" value="Bact_response_regulator"/>
</dbReference>
<protein>
    <submittedName>
        <fullName evidence="4">Response regulator</fullName>
    </submittedName>
</protein>
<dbReference type="InterPro" id="IPR011006">
    <property type="entry name" value="CheY-like_superfamily"/>
</dbReference>
<dbReference type="Proteomes" id="UP000229916">
    <property type="component" value="Unassembled WGS sequence"/>
</dbReference>
<evidence type="ECO:0000256" key="1">
    <source>
        <dbReference type="ARBA" id="ARBA00022553"/>
    </source>
</evidence>
<organism evidence="4 5">
    <name type="scientific">candidate division WWE3 bacterium CG06_land_8_20_14_3_00_42_16</name>
    <dbReference type="NCBI Taxonomy" id="1975083"/>
    <lineage>
        <taxon>Bacteria</taxon>
        <taxon>Katanobacteria</taxon>
    </lineage>
</organism>
<dbReference type="PROSITE" id="PS50110">
    <property type="entry name" value="RESPONSE_REGULATORY"/>
    <property type="match status" value="1"/>
</dbReference>
<dbReference type="CDD" id="cd17574">
    <property type="entry name" value="REC_OmpR"/>
    <property type="match status" value="1"/>
</dbReference>
<dbReference type="PANTHER" id="PTHR44591">
    <property type="entry name" value="STRESS RESPONSE REGULATOR PROTEIN 1"/>
    <property type="match status" value="1"/>
</dbReference>
<dbReference type="GO" id="GO:0000160">
    <property type="term" value="P:phosphorelay signal transduction system"/>
    <property type="evidence" value="ECO:0007669"/>
    <property type="project" value="InterPro"/>
</dbReference>
<dbReference type="InterPro" id="IPR001789">
    <property type="entry name" value="Sig_transdc_resp-reg_receiver"/>
</dbReference>
<dbReference type="Pfam" id="PF00072">
    <property type="entry name" value="Response_reg"/>
    <property type="match status" value="1"/>
</dbReference>
<dbReference type="PANTHER" id="PTHR44591:SF3">
    <property type="entry name" value="RESPONSE REGULATORY DOMAIN-CONTAINING PROTEIN"/>
    <property type="match status" value="1"/>
</dbReference>
<reference evidence="5" key="1">
    <citation type="submission" date="2017-09" db="EMBL/GenBank/DDBJ databases">
        <title>Depth-based differentiation of microbial function through sediment-hosted aquifers and enrichment of novel symbionts in the deep terrestrial subsurface.</title>
        <authorList>
            <person name="Probst A.J."/>
            <person name="Ladd B."/>
            <person name="Jarett J.K."/>
            <person name="Geller-Mcgrath D.E."/>
            <person name="Sieber C.M.K."/>
            <person name="Emerson J.B."/>
            <person name="Anantharaman K."/>
            <person name="Thomas B.C."/>
            <person name="Malmstrom R."/>
            <person name="Stieglmeier M."/>
            <person name="Klingl A."/>
            <person name="Woyke T."/>
            <person name="Ryan C.M."/>
            <person name="Banfield J.F."/>
        </authorList>
    </citation>
    <scope>NUCLEOTIDE SEQUENCE [LARGE SCALE GENOMIC DNA]</scope>
</reference>
<dbReference type="EMBL" id="PEWD01000035">
    <property type="protein sequence ID" value="PIU69058.1"/>
    <property type="molecule type" value="Genomic_DNA"/>
</dbReference>
<evidence type="ECO:0000259" key="3">
    <source>
        <dbReference type="PROSITE" id="PS50110"/>
    </source>
</evidence>
<feature type="modified residue" description="4-aspartylphosphate" evidence="2">
    <location>
        <position position="54"/>
    </location>
</feature>